<dbReference type="GO" id="GO:0016020">
    <property type="term" value="C:membrane"/>
    <property type="evidence" value="ECO:0007669"/>
    <property type="project" value="UniProtKB-SubCell"/>
</dbReference>
<evidence type="ECO:0000256" key="1">
    <source>
        <dbReference type="ARBA" id="ARBA00004141"/>
    </source>
</evidence>
<feature type="compositionally biased region" description="Basic and acidic residues" evidence="6">
    <location>
        <begin position="9"/>
        <end position="18"/>
    </location>
</feature>
<sequence length="306" mass="34781">MIENANSSKEAEKEENKAPENANNPPPVVVEDQEAAKDQVNNKMSAEKAIIGKKMVELSTILTIIISLPLIFMAVWLLYMKGFDCENLLRMQDLQVGISWFMIAIFLVSNALVFFRARFPIPGLLLVVVPLLVMFIVGLALVGTYKLESRTIKGSPMWFKSKVYEHDLWNEIESCLYHDSEGCSDVIQNSMTLKSDDLPTTRFSAIKSGCCRPPKKCGMDYVNATFWLKKNGAMDGSNTHDPDCDLWENDETIMCYNCNSCKQGFYTTLNSKWWRLGVFLVSMAVFLIVSHLLLFFSTMLERYNQI</sequence>
<evidence type="ECO:0000256" key="4">
    <source>
        <dbReference type="ARBA" id="ARBA00022989"/>
    </source>
</evidence>
<evidence type="ECO:0000313" key="9">
    <source>
        <dbReference type="Proteomes" id="UP000796880"/>
    </source>
</evidence>
<proteinExistence type="inferred from homology"/>
<feature type="transmembrane region" description="Helical" evidence="7">
    <location>
        <begin position="98"/>
        <end position="117"/>
    </location>
</feature>
<dbReference type="EMBL" id="VOIH02000002">
    <property type="protein sequence ID" value="KAF3452876.1"/>
    <property type="molecule type" value="Genomic_DNA"/>
</dbReference>
<dbReference type="Pfam" id="PF00335">
    <property type="entry name" value="Tetraspanin"/>
    <property type="match status" value="1"/>
</dbReference>
<evidence type="ECO:0000256" key="5">
    <source>
        <dbReference type="ARBA" id="ARBA00023136"/>
    </source>
</evidence>
<dbReference type="AlphaFoldDB" id="A0A8K0HI66"/>
<evidence type="ECO:0008006" key="10">
    <source>
        <dbReference type="Google" id="ProtNLM"/>
    </source>
</evidence>
<protein>
    <recommendedName>
        <fullName evidence="10">Tetraspanin-15</fullName>
    </recommendedName>
</protein>
<keyword evidence="9" id="KW-1185">Reference proteome</keyword>
<accession>A0A8K0HI66</accession>
<evidence type="ECO:0000256" key="3">
    <source>
        <dbReference type="ARBA" id="ARBA00022692"/>
    </source>
</evidence>
<evidence type="ECO:0000256" key="7">
    <source>
        <dbReference type="SAM" id="Phobius"/>
    </source>
</evidence>
<name>A0A8K0HI66_9ROSA</name>
<dbReference type="InterPro" id="IPR018499">
    <property type="entry name" value="Tetraspanin/Peripherin"/>
</dbReference>
<reference evidence="8" key="1">
    <citation type="submission" date="2020-03" db="EMBL/GenBank/DDBJ databases">
        <title>A high-quality chromosome-level genome assembly of a woody plant with both climbing and erect habits, Rhamnella rubrinervis.</title>
        <authorList>
            <person name="Lu Z."/>
            <person name="Yang Y."/>
            <person name="Zhu X."/>
            <person name="Sun Y."/>
        </authorList>
    </citation>
    <scope>NUCLEOTIDE SEQUENCE</scope>
    <source>
        <strain evidence="8">BYM</strain>
        <tissue evidence="8">Leaf</tissue>
    </source>
</reference>
<organism evidence="8 9">
    <name type="scientific">Rhamnella rubrinervis</name>
    <dbReference type="NCBI Taxonomy" id="2594499"/>
    <lineage>
        <taxon>Eukaryota</taxon>
        <taxon>Viridiplantae</taxon>
        <taxon>Streptophyta</taxon>
        <taxon>Embryophyta</taxon>
        <taxon>Tracheophyta</taxon>
        <taxon>Spermatophyta</taxon>
        <taxon>Magnoliopsida</taxon>
        <taxon>eudicotyledons</taxon>
        <taxon>Gunneridae</taxon>
        <taxon>Pentapetalae</taxon>
        <taxon>rosids</taxon>
        <taxon>fabids</taxon>
        <taxon>Rosales</taxon>
        <taxon>Rhamnaceae</taxon>
        <taxon>rhamnoid group</taxon>
        <taxon>Rhamneae</taxon>
        <taxon>Rhamnella</taxon>
    </lineage>
</organism>
<gene>
    <name evidence="8" type="ORF">FNV43_RR03309</name>
</gene>
<dbReference type="InterPro" id="IPR044991">
    <property type="entry name" value="TET_plant"/>
</dbReference>
<feature type="transmembrane region" description="Helical" evidence="7">
    <location>
        <begin position="58"/>
        <end position="78"/>
    </location>
</feature>
<dbReference type="OrthoDB" id="761290at2759"/>
<evidence type="ECO:0000313" key="8">
    <source>
        <dbReference type="EMBL" id="KAF3452876.1"/>
    </source>
</evidence>
<keyword evidence="4 7" id="KW-1133">Transmembrane helix</keyword>
<evidence type="ECO:0000256" key="6">
    <source>
        <dbReference type="SAM" id="MobiDB-lite"/>
    </source>
</evidence>
<comment type="caution">
    <text evidence="8">The sequence shown here is derived from an EMBL/GenBank/DDBJ whole genome shotgun (WGS) entry which is preliminary data.</text>
</comment>
<keyword evidence="5 7" id="KW-0472">Membrane</keyword>
<feature type="transmembrane region" description="Helical" evidence="7">
    <location>
        <begin position="124"/>
        <end position="145"/>
    </location>
</feature>
<feature type="region of interest" description="Disordered" evidence="6">
    <location>
        <begin position="1"/>
        <end position="29"/>
    </location>
</feature>
<feature type="transmembrane region" description="Helical" evidence="7">
    <location>
        <begin position="273"/>
        <end position="296"/>
    </location>
</feature>
<comment type="similarity">
    <text evidence="2">Belongs to the tetraspanin (TM4SF) family.</text>
</comment>
<evidence type="ECO:0000256" key="2">
    <source>
        <dbReference type="ARBA" id="ARBA00006840"/>
    </source>
</evidence>
<dbReference type="GO" id="GO:0009734">
    <property type="term" value="P:auxin-activated signaling pathway"/>
    <property type="evidence" value="ECO:0007669"/>
    <property type="project" value="InterPro"/>
</dbReference>
<keyword evidence="3 7" id="KW-0812">Transmembrane</keyword>
<dbReference type="Proteomes" id="UP000796880">
    <property type="component" value="Unassembled WGS sequence"/>
</dbReference>
<comment type="subcellular location">
    <subcellularLocation>
        <location evidence="1">Membrane</location>
        <topology evidence="1">Multi-pass membrane protein</topology>
    </subcellularLocation>
</comment>
<dbReference type="PANTHER" id="PTHR32191">
    <property type="entry name" value="TETRASPANIN-8-RELATED"/>
    <property type="match status" value="1"/>
</dbReference>